<dbReference type="GO" id="GO:0046872">
    <property type="term" value="F:metal ion binding"/>
    <property type="evidence" value="ECO:0007669"/>
    <property type="project" value="UniProtKB-KW"/>
</dbReference>
<dbReference type="Proteomes" id="UP000051861">
    <property type="component" value="Unassembled WGS sequence"/>
</dbReference>
<keyword evidence="3" id="KW-0408">Iron</keyword>
<dbReference type="GO" id="GO:0003824">
    <property type="term" value="F:catalytic activity"/>
    <property type="evidence" value="ECO:0007669"/>
    <property type="project" value="InterPro"/>
</dbReference>
<dbReference type="Pfam" id="PF04055">
    <property type="entry name" value="Radical_SAM"/>
    <property type="match status" value="1"/>
</dbReference>
<evidence type="ECO:0000256" key="2">
    <source>
        <dbReference type="ARBA" id="ARBA00022723"/>
    </source>
</evidence>
<dbReference type="AlphaFoldDB" id="A0A0S7Y1V7"/>
<evidence type="ECO:0000256" key="1">
    <source>
        <dbReference type="ARBA" id="ARBA00022691"/>
    </source>
</evidence>
<dbReference type="EMBL" id="LIZX01000043">
    <property type="protein sequence ID" value="KPJ68680.1"/>
    <property type="molecule type" value="Genomic_DNA"/>
</dbReference>
<gene>
    <name evidence="6" type="ORF">AMJ44_05700</name>
</gene>
<protein>
    <recommendedName>
        <fullName evidence="5">Radical SAM core domain-containing protein</fullName>
    </recommendedName>
</protein>
<dbReference type="InterPro" id="IPR007197">
    <property type="entry name" value="rSAM"/>
</dbReference>
<feature type="domain" description="Radical SAM core" evidence="5">
    <location>
        <begin position="4"/>
        <end position="85"/>
    </location>
</feature>
<evidence type="ECO:0000256" key="3">
    <source>
        <dbReference type="ARBA" id="ARBA00023004"/>
    </source>
</evidence>
<dbReference type="InterPro" id="IPR013785">
    <property type="entry name" value="Aldolase_TIM"/>
</dbReference>
<evidence type="ECO:0000256" key="4">
    <source>
        <dbReference type="ARBA" id="ARBA00023014"/>
    </source>
</evidence>
<dbReference type="SUPFAM" id="SSF102114">
    <property type="entry name" value="Radical SAM enzymes"/>
    <property type="match status" value="1"/>
</dbReference>
<evidence type="ECO:0000313" key="6">
    <source>
        <dbReference type="EMBL" id="KPJ68680.1"/>
    </source>
</evidence>
<dbReference type="InterPro" id="IPR058240">
    <property type="entry name" value="rSAM_sf"/>
</dbReference>
<name>A0A0S7Y1V7_UNCSA</name>
<dbReference type="GO" id="GO:0051536">
    <property type="term" value="F:iron-sulfur cluster binding"/>
    <property type="evidence" value="ECO:0007669"/>
    <property type="project" value="UniProtKB-KW"/>
</dbReference>
<dbReference type="Gene3D" id="3.20.20.70">
    <property type="entry name" value="Aldolase class I"/>
    <property type="match status" value="1"/>
</dbReference>
<proteinExistence type="predicted"/>
<keyword evidence="1" id="KW-0949">S-adenosyl-L-methionine</keyword>
<keyword evidence="4" id="KW-0411">Iron-sulfur</keyword>
<comment type="caution">
    <text evidence="6">The sequence shown here is derived from an EMBL/GenBank/DDBJ whole genome shotgun (WGS) entry which is preliminary data.</text>
</comment>
<evidence type="ECO:0000313" key="7">
    <source>
        <dbReference type="Proteomes" id="UP000051861"/>
    </source>
</evidence>
<sequence>MLKELIADLHKLDTRWIELVGRGKPTFHPNFDQIVEMLKDHRFTVGIATNGTLLTPKQCKHLIHCRLDGILVSLNAATCDTYRLIHTAILCSSTRPKGSMRLEDSCTSVDKTGRYLNNIAIRNHGGTHPEQAHLRQGGRF</sequence>
<evidence type="ECO:0000259" key="5">
    <source>
        <dbReference type="Pfam" id="PF04055"/>
    </source>
</evidence>
<keyword evidence="2" id="KW-0479">Metal-binding</keyword>
<organism evidence="6 7">
    <name type="scientific">candidate division WOR-1 bacterium DG_54_3</name>
    <dbReference type="NCBI Taxonomy" id="1703775"/>
    <lineage>
        <taxon>Bacteria</taxon>
        <taxon>Bacillati</taxon>
        <taxon>Saganbacteria</taxon>
    </lineage>
</organism>
<reference evidence="6 7" key="1">
    <citation type="journal article" date="2015" name="Microbiome">
        <title>Genomic resolution of linkages in carbon, nitrogen, and sulfur cycling among widespread estuary sediment bacteria.</title>
        <authorList>
            <person name="Baker B.J."/>
            <person name="Lazar C.S."/>
            <person name="Teske A.P."/>
            <person name="Dick G.J."/>
        </authorList>
    </citation>
    <scope>NUCLEOTIDE SEQUENCE [LARGE SCALE GENOMIC DNA]</scope>
    <source>
        <strain evidence="6">DG_54_3</strain>
    </source>
</reference>
<accession>A0A0S7Y1V7</accession>